<name>A0ABQ8T4H8_PERAM</name>
<evidence type="ECO:0000313" key="3">
    <source>
        <dbReference type="Proteomes" id="UP001148838"/>
    </source>
</evidence>
<feature type="compositionally biased region" description="Acidic residues" evidence="1">
    <location>
        <begin position="142"/>
        <end position="155"/>
    </location>
</feature>
<evidence type="ECO:0000256" key="1">
    <source>
        <dbReference type="SAM" id="MobiDB-lite"/>
    </source>
</evidence>
<organism evidence="2 3">
    <name type="scientific">Periplaneta americana</name>
    <name type="common">American cockroach</name>
    <name type="synonym">Blatta americana</name>
    <dbReference type="NCBI Taxonomy" id="6978"/>
    <lineage>
        <taxon>Eukaryota</taxon>
        <taxon>Metazoa</taxon>
        <taxon>Ecdysozoa</taxon>
        <taxon>Arthropoda</taxon>
        <taxon>Hexapoda</taxon>
        <taxon>Insecta</taxon>
        <taxon>Pterygota</taxon>
        <taxon>Neoptera</taxon>
        <taxon>Polyneoptera</taxon>
        <taxon>Dictyoptera</taxon>
        <taxon>Blattodea</taxon>
        <taxon>Blattoidea</taxon>
        <taxon>Blattidae</taxon>
        <taxon>Blattinae</taxon>
        <taxon>Periplaneta</taxon>
    </lineage>
</organism>
<protein>
    <submittedName>
        <fullName evidence="2">Uncharacterized protein</fullName>
    </submittedName>
</protein>
<reference evidence="2 3" key="1">
    <citation type="journal article" date="2022" name="Allergy">
        <title>Genome assembly and annotation of Periplaneta americana reveal a comprehensive cockroach allergen profile.</title>
        <authorList>
            <person name="Wang L."/>
            <person name="Xiong Q."/>
            <person name="Saelim N."/>
            <person name="Wang L."/>
            <person name="Nong W."/>
            <person name="Wan A.T."/>
            <person name="Shi M."/>
            <person name="Liu X."/>
            <person name="Cao Q."/>
            <person name="Hui J.H.L."/>
            <person name="Sookrung N."/>
            <person name="Leung T.F."/>
            <person name="Tungtrongchitr A."/>
            <person name="Tsui S.K.W."/>
        </authorList>
    </citation>
    <scope>NUCLEOTIDE SEQUENCE [LARGE SCALE GENOMIC DNA]</scope>
    <source>
        <strain evidence="2">PWHHKU_190912</strain>
    </source>
</reference>
<feature type="region of interest" description="Disordered" evidence="1">
    <location>
        <begin position="18"/>
        <end position="42"/>
    </location>
</feature>
<dbReference type="EMBL" id="JAJSOF020000015">
    <property type="protein sequence ID" value="KAJ4440795.1"/>
    <property type="molecule type" value="Genomic_DNA"/>
</dbReference>
<comment type="caution">
    <text evidence="2">The sequence shown here is derived from an EMBL/GenBank/DDBJ whole genome shotgun (WGS) entry which is preliminary data.</text>
</comment>
<sequence>MPVIVNIFVLPCVNAQASTKEERKQGNPGTSINSSRPKPRRRKVQVLGDSHARGYAQLIRENMSNNFKVDGFVKPNGRSKDVVDTDITNMTNNDMFVLCIESNYITKNFTEEGLNSIKEFSSTKSAGIALSGEIGVTTRSNEDDDGPCSTDDEKEETPIPVTTVGPLQYRCGTEDLTKS</sequence>
<keyword evidence="3" id="KW-1185">Reference proteome</keyword>
<feature type="compositionally biased region" description="Polar residues" evidence="1">
    <location>
        <begin position="27"/>
        <end position="36"/>
    </location>
</feature>
<feature type="region of interest" description="Disordered" evidence="1">
    <location>
        <begin position="137"/>
        <end position="166"/>
    </location>
</feature>
<proteinExistence type="predicted"/>
<gene>
    <name evidence="2" type="ORF">ANN_10641</name>
</gene>
<dbReference type="Proteomes" id="UP001148838">
    <property type="component" value="Unassembled WGS sequence"/>
</dbReference>
<accession>A0ABQ8T4H8</accession>
<evidence type="ECO:0000313" key="2">
    <source>
        <dbReference type="EMBL" id="KAJ4440795.1"/>
    </source>
</evidence>